<dbReference type="NCBIfam" id="TIGR02589">
    <property type="entry name" value="cas_Csd2"/>
    <property type="match status" value="1"/>
</dbReference>
<organism evidence="1">
    <name type="scientific">Candidatus Endomicrobium sp. MdDo-005</name>
    <dbReference type="NCBI Taxonomy" id="1837115"/>
    <lineage>
        <taxon>Bacteria</taxon>
        <taxon>Pseudomonadati</taxon>
        <taxon>Elusimicrobiota</taxon>
        <taxon>Endomicrobiia</taxon>
        <taxon>Endomicrobiales</taxon>
        <taxon>Endomicrobiaceae</taxon>
        <taxon>Endomicrobium</taxon>
    </lineage>
</organism>
<dbReference type="EMBL" id="LC153668">
    <property type="protein sequence ID" value="BAV59405.1"/>
    <property type="molecule type" value="Genomic_DNA"/>
</dbReference>
<dbReference type="Pfam" id="PF05107">
    <property type="entry name" value="Cas_Cas7"/>
    <property type="match status" value="1"/>
</dbReference>
<dbReference type="NCBIfam" id="TIGR01595">
    <property type="entry name" value="cas_CT1132"/>
    <property type="match status" value="1"/>
</dbReference>
<name>A0A1C9ZYP4_9BACT</name>
<protein>
    <submittedName>
        <fullName evidence="1">CRISPR-associated protein cas7/csd2</fullName>
    </submittedName>
</protein>
<sequence length="293" mass="33374">MNVLSKKINFAVVFKVKNANPNGDPLGENMPRTDNDNFGEVTDVCIKRKIRNRLLDLGEHILVQSNDYKRDNYSSIKKRLEETIGKSSDKEEQDEYVKNACEKFFDVRAFGQVIAWDKLSIGIRGPVTLQSAFSTEQVEIISKQITKSVNNENEKGDKKGSDTMGMKHCVKYGIYVFKGAINPQLAEKTGFSDEDAEKIKSVLPKLFENDASSARPEGSMEILEVVWWEHNSKSGQYSSAEVHRSLEVVSNEEIILKKLKDLKTYEWNVENKKYSEVEVKDEKTIDISKYNKG</sequence>
<dbReference type="InterPro" id="IPR013418">
    <property type="entry name" value="CRISPR-assoc_prot_Cas7/Csd2"/>
</dbReference>
<dbReference type="AlphaFoldDB" id="A0A1C9ZYP4"/>
<dbReference type="GO" id="GO:0043571">
    <property type="term" value="P:maintenance of CRISPR repeat elements"/>
    <property type="evidence" value="ECO:0007669"/>
    <property type="project" value="InterPro"/>
</dbReference>
<dbReference type="InterPro" id="IPR006482">
    <property type="entry name" value="Cas7_Csh2/Csh2"/>
</dbReference>
<accession>A0A1C9ZYP4</accession>
<proteinExistence type="predicted"/>
<evidence type="ECO:0000313" key="1">
    <source>
        <dbReference type="EMBL" id="BAV59405.1"/>
    </source>
</evidence>
<reference evidence="1" key="1">
    <citation type="journal article" date="2016" name="Genome Biol. Evol.">
        <title>Comparison of intracellular "Ca. Endomicrobium trichonymphae" genomovars illuminates the requirement and decay of defense systems against foreign DNA.</title>
        <authorList>
            <person name="Izawa K."/>
            <person name="Kuwahara H."/>
            <person name="Kihara K."/>
            <person name="Yuki M."/>
            <person name="Lo N."/>
            <person name="Ito T."/>
            <person name="Ohkuma M."/>
            <person name="Hongoh Y."/>
        </authorList>
    </citation>
    <scope>NUCLEOTIDE SEQUENCE</scope>
    <source>
        <strain evidence="1">MdDo-005</strain>
    </source>
</reference>